<comment type="similarity">
    <text evidence="2">Belongs to the activator 1 small subunits family.</text>
</comment>
<dbReference type="InterPro" id="IPR047854">
    <property type="entry name" value="RFC_lid"/>
</dbReference>
<accession>A0A914VZV7</accession>
<evidence type="ECO:0000313" key="8">
    <source>
        <dbReference type="Proteomes" id="UP000887566"/>
    </source>
</evidence>
<evidence type="ECO:0000313" key="9">
    <source>
        <dbReference type="WBParaSite" id="PSAMB.scaffold2820size21088.g19317.t1"/>
    </source>
</evidence>
<evidence type="ECO:0000256" key="3">
    <source>
        <dbReference type="ARBA" id="ARBA00022705"/>
    </source>
</evidence>
<dbReference type="AlphaFoldDB" id="A0A914VZV7"/>
<evidence type="ECO:0000256" key="4">
    <source>
        <dbReference type="ARBA" id="ARBA00022741"/>
    </source>
</evidence>
<keyword evidence="8" id="KW-1185">Reference proteome</keyword>
<dbReference type="GO" id="GO:0016887">
    <property type="term" value="F:ATP hydrolysis activity"/>
    <property type="evidence" value="ECO:0007669"/>
    <property type="project" value="InterPro"/>
</dbReference>
<dbReference type="Pfam" id="PF00004">
    <property type="entry name" value="AAA"/>
    <property type="match status" value="1"/>
</dbReference>
<dbReference type="CDD" id="cd18140">
    <property type="entry name" value="HLD_clamp_RFC"/>
    <property type="match status" value="1"/>
</dbReference>
<dbReference type="NCBIfam" id="NF001679">
    <property type="entry name" value="PRK00440.1"/>
    <property type="match status" value="1"/>
</dbReference>
<sequence length="354" mass="38935">MDAFISGAKAKEARIAKQSKTTEGAAVPWVEKYRPRKVDDIAYQDDVVAVLKKCVSGSDIPNLLFYGPPGTGKTSSALAVCREIFGADGYRGRVLEMNASDERGIQVVRSKIKEFARLAVGTTRSDGKPCPALKIIVLDEADSMTGAAQAALRRTMEKESKTTRFFLICNYISRIIDPLTSRCAKFRFKPLAADVQKRRLSEICQKENVDIADDALDALIRVCEGDLRKSITYLQSAAVSFRGATVQVGDVDRMVGVISDDAVHLLIKACRTGKFENVQTAVESLRRDGFPAYQLLSQVFDIVVVDDELNDDHKAAICDKLGVCEYRLLDGADEFLQLMDLGCTILAQYKTVNA</sequence>
<evidence type="ECO:0000259" key="7">
    <source>
        <dbReference type="SMART" id="SM00382"/>
    </source>
</evidence>
<evidence type="ECO:0000256" key="6">
    <source>
        <dbReference type="ARBA" id="ARBA00023242"/>
    </source>
</evidence>
<dbReference type="InterPro" id="IPR050238">
    <property type="entry name" value="DNA_Rep/Repair_Clamp_Loader"/>
</dbReference>
<keyword evidence="3" id="KW-0235">DNA replication</keyword>
<protein>
    <submittedName>
        <fullName evidence="9">AAA+ ATPase domain-containing protein</fullName>
    </submittedName>
</protein>
<comment type="subcellular location">
    <subcellularLocation>
        <location evidence="1">Nucleus</location>
    </subcellularLocation>
</comment>
<dbReference type="InterPro" id="IPR003593">
    <property type="entry name" value="AAA+_ATPase"/>
</dbReference>
<dbReference type="Gene3D" id="1.20.272.10">
    <property type="match status" value="1"/>
</dbReference>
<dbReference type="SUPFAM" id="SSF52540">
    <property type="entry name" value="P-loop containing nucleoside triphosphate hydrolases"/>
    <property type="match status" value="1"/>
</dbReference>
<dbReference type="PANTHER" id="PTHR11669:SF20">
    <property type="entry name" value="REPLICATION FACTOR C SUBUNIT 4"/>
    <property type="match status" value="1"/>
</dbReference>
<evidence type="ECO:0000256" key="2">
    <source>
        <dbReference type="ARBA" id="ARBA00005378"/>
    </source>
</evidence>
<dbReference type="InterPro" id="IPR027417">
    <property type="entry name" value="P-loop_NTPase"/>
</dbReference>
<feature type="domain" description="AAA+ ATPase" evidence="7">
    <location>
        <begin position="59"/>
        <end position="191"/>
    </location>
</feature>
<organism evidence="8 9">
    <name type="scientific">Plectus sambesii</name>
    <dbReference type="NCBI Taxonomy" id="2011161"/>
    <lineage>
        <taxon>Eukaryota</taxon>
        <taxon>Metazoa</taxon>
        <taxon>Ecdysozoa</taxon>
        <taxon>Nematoda</taxon>
        <taxon>Chromadorea</taxon>
        <taxon>Plectida</taxon>
        <taxon>Plectina</taxon>
        <taxon>Plectoidea</taxon>
        <taxon>Plectidae</taxon>
        <taxon>Plectus</taxon>
    </lineage>
</organism>
<dbReference type="GO" id="GO:0006281">
    <property type="term" value="P:DNA repair"/>
    <property type="evidence" value="ECO:0007669"/>
    <property type="project" value="TreeGrafter"/>
</dbReference>
<dbReference type="Pfam" id="PF08542">
    <property type="entry name" value="Rep_fac_C"/>
    <property type="match status" value="1"/>
</dbReference>
<evidence type="ECO:0000256" key="1">
    <source>
        <dbReference type="ARBA" id="ARBA00004123"/>
    </source>
</evidence>
<dbReference type="GO" id="GO:0003689">
    <property type="term" value="F:DNA clamp loader activity"/>
    <property type="evidence" value="ECO:0007669"/>
    <property type="project" value="TreeGrafter"/>
</dbReference>
<keyword evidence="6" id="KW-0539">Nucleus</keyword>
<dbReference type="FunFam" id="1.20.272.10:FF:000011">
    <property type="entry name" value="Replication factor C subunit 2"/>
    <property type="match status" value="1"/>
</dbReference>
<dbReference type="GO" id="GO:0005634">
    <property type="term" value="C:nucleus"/>
    <property type="evidence" value="ECO:0007669"/>
    <property type="project" value="UniProtKB-SubCell"/>
</dbReference>
<keyword evidence="5" id="KW-0067">ATP-binding</keyword>
<dbReference type="InterPro" id="IPR013748">
    <property type="entry name" value="Rep_factorC_C"/>
</dbReference>
<dbReference type="FunFam" id="3.40.50.300:FF:000129">
    <property type="entry name" value="Replication factor C subunit 5"/>
    <property type="match status" value="1"/>
</dbReference>
<dbReference type="GO" id="GO:0005663">
    <property type="term" value="C:DNA replication factor C complex"/>
    <property type="evidence" value="ECO:0007669"/>
    <property type="project" value="TreeGrafter"/>
</dbReference>
<dbReference type="GO" id="GO:0003677">
    <property type="term" value="F:DNA binding"/>
    <property type="evidence" value="ECO:0007669"/>
    <property type="project" value="InterPro"/>
</dbReference>
<dbReference type="Proteomes" id="UP000887566">
    <property type="component" value="Unplaced"/>
</dbReference>
<dbReference type="InterPro" id="IPR008921">
    <property type="entry name" value="DNA_pol3_clamp-load_cplx_C"/>
</dbReference>
<evidence type="ECO:0000256" key="5">
    <source>
        <dbReference type="ARBA" id="ARBA00022840"/>
    </source>
</evidence>
<dbReference type="SMART" id="SM00382">
    <property type="entry name" value="AAA"/>
    <property type="match status" value="1"/>
</dbReference>
<dbReference type="GO" id="GO:0005524">
    <property type="term" value="F:ATP binding"/>
    <property type="evidence" value="ECO:0007669"/>
    <property type="project" value="UniProtKB-KW"/>
</dbReference>
<dbReference type="PANTHER" id="PTHR11669">
    <property type="entry name" value="REPLICATION FACTOR C / DNA POLYMERASE III GAMMA-TAU SUBUNIT"/>
    <property type="match status" value="1"/>
</dbReference>
<dbReference type="InterPro" id="IPR003959">
    <property type="entry name" value="ATPase_AAA_core"/>
</dbReference>
<dbReference type="SUPFAM" id="SSF48019">
    <property type="entry name" value="post-AAA+ oligomerization domain-like"/>
    <property type="match status" value="1"/>
</dbReference>
<reference evidence="9" key="1">
    <citation type="submission" date="2022-11" db="UniProtKB">
        <authorList>
            <consortium name="WormBaseParasite"/>
        </authorList>
    </citation>
    <scope>IDENTIFICATION</scope>
</reference>
<proteinExistence type="inferred from homology"/>
<dbReference type="Pfam" id="PF21960">
    <property type="entry name" value="RCF1-5-like_lid"/>
    <property type="match status" value="1"/>
</dbReference>
<dbReference type="WBParaSite" id="PSAMB.scaffold2820size21088.g19317.t1">
    <property type="protein sequence ID" value="PSAMB.scaffold2820size21088.g19317.t1"/>
    <property type="gene ID" value="PSAMB.scaffold2820size21088.g19317"/>
</dbReference>
<dbReference type="Gene3D" id="1.10.8.60">
    <property type="match status" value="1"/>
</dbReference>
<keyword evidence="4" id="KW-0547">Nucleotide-binding</keyword>
<dbReference type="CDD" id="cd00009">
    <property type="entry name" value="AAA"/>
    <property type="match status" value="1"/>
</dbReference>
<dbReference type="GO" id="GO:0006261">
    <property type="term" value="P:DNA-templated DNA replication"/>
    <property type="evidence" value="ECO:0007669"/>
    <property type="project" value="TreeGrafter"/>
</dbReference>
<name>A0A914VZV7_9BILA</name>
<dbReference type="Gene3D" id="3.40.50.300">
    <property type="entry name" value="P-loop containing nucleotide triphosphate hydrolases"/>
    <property type="match status" value="1"/>
</dbReference>